<organism evidence="2 3">
    <name type="scientific">Flavobacterium ponti</name>
    <dbReference type="NCBI Taxonomy" id="665133"/>
    <lineage>
        <taxon>Bacteria</taxon>
        <taxon>Pseudomonadati</taxon>
        <taxon>Bacteroidota</taxon>
        <taxon>Flavobacteriia</taxon>
        <taxon>Flavobacteriales</taxon>
        <taxon>Flavobacteriaceae</taxon>
        <taxon>Flavobacterium</taxon>
    </lineage>
</organism>
<comment type="caution">
    <text evidence="2">The sequence shown here is derived from an EMBL/GenBank/DDBJ whole genome shotgun (WGS) entry which is preliminary data.</text>
</comment>
<keyword evidence="3" id="KW-1185">Reference proteome</keyword>
<evidence type="ECO:0000313" key="2">
    <source>
        <dbReference type="EMBL" id="MFC4739636.1"/>
    </source>
</evidence>
<keyword evidence="1" id="KW-1133">Transmembrane helix</keyword>
<dbReference type="Proteomes" id="UP001595885">
    <property type="component" value="Unassembled WGS sequence"/>
</dbReference>
<name>A0ABV9P4U7_9FLAO</name>
<protein>
    <recommendedName>
        <fullName evidence="4">Riboflavin synthase subunit beta</fullName>
    </recommendedName>
</protein>
<sequence>MFIKSLLRLHSYRKFDYQPRYYDEQKEQREQRLENRRLLRDTEKRINFRSGWHAESKMHSSRSSSFRIAIIAGVLILVCYFILRSLNIDLY</sequence>
<dbReference type="EMBL" id="JBHSGW010000004">
    <property type="protein sequence ID" value="MFC4739636.1"/>
    <property type="molecule type" value="Genomic_DNA"/>
</dbReference>
<evidence type="ECO:0008006" key="4">
    <source>
        <dbReference type="Google" id="ProtNLM"/>
    </source>
</evidence>
<feature type="transmembrane region" description="Helical" evidence="1">
    <location>
        <begin position="66"/>
        <end position="83"/>
    </location>
</feature>
<gene>
    <name evidence="2" type="ORF">ACFO3U_06475</name>
</gene>
<dbReference type="RefSeq" id="WP_338378768.1">
    <property type="nucleotide sequence ID" value="NZ_JBHSGW010000004.1"/>
</dbReference>
<proteinExistence type="predicted"/>
<reference evidence="3" key="1">
    <citation type="journal article" date="2019" name="Int. J. Syst. Evol. Microbiol.">
        <title>The Global Catalogue of Microorganisms (GCM) 10K type strain sequencing project: providing services to taxonomists for standard genome sequencing and annotation.</title>
        <authorList>
            <consortium name="The Broad Institute Genomics Platform"/>
            <consortium name="The Broad Institute Genome Sequencing Center for Infectious Disease"/>
            <person name="Wu L."/>
            <person name="Ma J."/>
        </authorList>
    </citation>
    <scope>NUCLEOTIDE SEQUENCE [LARGE SCALE GENOMIC DNA]</scope>
    <source>
        <strain evidence="3">CCUG 50349</strain>
    </source>
</reference>
<keyword evidence="1" id="KW-0472">Membrane</keyword>
<keyword evidence="1" id="KW-0812">Transmembrane</keyword>
<accession>A0ABV9P4U7</accession>
<evidence type="ECO:0000256" key="1">
    <source>
        <dbReference type="SAM" id="Phobius"/>
    </source>
</evidence>
<evidence type="ECO:0000313" key="3">
    <source>
        <dbReference type="Proteomes" id="UP001595885"/>
    </source>
</evidence>